<organism evidence="3 4">
    <name type="scientific">Rhodococcoides kyotonense</name>
    <dbReference type="NCBI Taxonomy" id="398843"/>
    <lineage>
        <taxon>Bacteria</taxon>
        <taxon>Bacillati</taxon>
        <taxon>Actinomycetota</taxon>
        <taxon>Actinomycetes</taxon>
        <taxon>Mycobacteriales</taxon>
        <taxon>Nocardiaceae</taxon>
        <taxon>Rhodococcoides</taxon>
    </lineage>
</organism>
<dbReference type="Pfam" id="PF00107">
    <property type="entry name" value="ADH_zinc_N"/>
    <property type="match status" value="1"/>
</dbReference>
<evidence type="ECO:0000313" key="4">
    <source>
        <dbReference type="Proteomes" id="UP000198327"/>
    </source>
</evidence>
<dbReference type="InterPro" id="IPR051603">
    <property type="entry name" value="Zinc-ADH_QOR/CCCR"/>
</dbReference>
<dbReference type="Pfam" id="PF08240">
    <property type="entry name" value="ADH_N"/>
    <property type="match status" value="1"/>
</dbReference>
<name>A0A239MDB8_9NOCA</name>
<dbReference type="InterPro" id="IPR020843">
    <property type="entry name" value="ER"/>
</dbReference>
<dbReference type="SUPFAM" id="SSF51735">
    <property type="entry name" value="NAD(P)-binding Rossmann-fold domains"/>
    <property type="match status" value="1"/>
</dbReference>
<dbReference type="SUPFAM" id="SSF50129">
    <property type="entry name" value="GroES-like"/>
    <property type="match status" value="1"/>
</dbReference>
<evidence type="ECO:0000313" key="3">
    <source>
        <dbReference type="EMBL" id="SNT39968.1"/>
    </source>
</evidence>
<dbReference type="OrthoDB" id="3613651at2"/>
<accession>A0A239MDB8</accession>
<dbReference type="PANTHER" id="PTHR44154">
    <property type="entry name" value="QUINONE OXIDOREDUCTASE"/>
    <property type="match status" value="1"/>
</dbReference>
<dbReference type="GO" id="GO:0016491">
    <property type="term" value="F:oxidoreductase activity"/>
    <property type="evidence" value="ECO:0007669"/>
    <property type="project" value="InterPro"/>
</dbReference>
<dbReference type="Proteomes" id="UP000198327">
    <property type="component" value="Unassembled WGS sequence"/>
</dbReference>
<gene>
    <name evidence="3" type="ORF">SAMN05421642_11730</name>
</gene>
<evidence type="ECO:0000256" key="1">
    <source>
        <dbReference type="ARBA" id="ARBA00022857"/>
    </source>
</evidence>
<dbReference type="InterPro" id="IPR013154">
    <property type="entry name" value="ADH-like_N"/>
</dbReference>
<dbReference type="AlphaFoldDB" id="A0A239MDB8"/>
<dbReference type="InterPro" id="IPR036291">
    <property type="entry name" value="NAD(P)-bd_dom_sf"/>
</dbReference>
<dbReference type="InterPro" id="IPR013149">
    <property type="entry name" value="ADH-like_C"/>
</dbReference>
<dbReference type="Gene3D" id="3.90.180.10">
    <property type="entry name" value="Medium-chain alcohol dehydrogenases, catalytic domain"/>
    <property type="match status" value="1"/>
</dbReference>
<evidence type="ECO:0000259" key="2">
    <source>
        <dbReference type="SMART" id="SM00829"/>
    </source>
</evidence>
<dbReference type="PANTHER" id="PTHR44154:SF1">
    <property type="entry name" value="QUINONE OXIDOREDUCTASE"/>
    <property type="match status" value="1"/>
</dbReference>
<dbReference type="RefSeq" id="WP_089250804.1">
    <property type="nucleotide sequence ID" value="NZ_FZOW01000017.1"/>
</dbReference>
<feature type="domain" description="Enoyl reductase (ER)" evidence="2">
    <location>
        <begin position="10"/>
        <end position="320"/>
    </location>
</feature>
<sequence>MKAFSYYEFGDPSVLVLEDRPAPTAGPAEVAIDVEAIGVNFIDTQLRRNSAPFPSSLPGRPHGDVVGVVSHIGTGVDDVKVGDRVAAWGVSDAYAEVVAVDRANVVAIPEDIDAAVATALASTAQVAYGVLQVGRVARGEVVVVHAAAGAIGHILVQLARLAGATVVGTVGSASKADFVRGLGADLVVDYTQPGWDDEIRARFGGVDVVCDSVEGSVFEPSLNLLKPFGRLVYFGFAGAGTDTAKASMLSLLGLKYVVGTSFDAWLAAAPEEAEKGRRVITDYLRSGELDVALHEVLPLAEAANAHRIIENRQQLGRVVLRP</sequence>
<keyword evidence="1" id="KW-0521">NADP</keyword>
<keyword evidence="4" id="KW-1185">Reference proteome</keyword>
<proteinExistence type="predicted"/>
<protein>
    <submittedName>
        <fullName evidence="3">NADPH2:quinone reductase</fullName>
    </submittedName>
</protein>
<dbReference type="EMBL" id="FZOW01000017">
    <property type="protein sequence ID" value="SNT39968.1"/>
    <property type="molecule type" value="Genomic_DNA"/>
</dbReference>
<dbReference type="InterPro" id="IPR011032">
    <property type="entry name" value="GroES-like_sf"/>
</dbReference>
<dbReference type="Gene3D" id="3.40.50.720">
    <property type="entry name" value="NAD(P)-binding Rossmann-like Domain"/>
    <property type="match status" value="1"/>
</dbReference>
<dbReference type="SMART" id="SM00829">
    <property type="entry name" value="PKS_ER"/>
    <property type="match status" value="1"/>
</dbReference>
<reference evidence="4" key="1">
    <citation type="submission" date="2017-06" db="EMBL/GenBank/DDBJ databases">
        <authorList>
            <person name="Varghese N."/>
            <person name="Submissions S."/>
        </authorList>
    </citation>
    <scope>NUCLEOTIDE SEQUENCE [LARGE SCALE GENOMIC DNA]</scope>
    <source>
        <strain evidence="4">JCM 23211</strain>
    </source>
</reference>